<accession>F3QWY1</accession>
<dbReference type="SUPFAM" id="SSF52096">
    <property type="entry name" value="ClpP/crotonase"/>
    <property type="match status" value="1"/>
</dbReference>
<dbReference type="Pfam" id="PF13180">
    <property type="entry name" value="PDZ_2"/>
    <property type="match status" value="1"/>
</dbReference>
<dbReference type="GO" id="GO:0004175">
    <property type="term" value="F:endopeptidase activity"/>
    <property type="evidence" value="ECO:0007669"/>
    <property type="project" value="TreeGrafter"/>
</dbReference>
<feature type="signal peptide" evidence="6">
    <location>
        <begin position="1"/>
        <end position="20"/>
    </location>
</feature>
<dbReference type="GO" id="GO:0008236">
    <property type="term" value="F:serine-type peptidase activity"/>
    <property type="evidence" value="ECO:0007669"/>
    <property type="project" value="UniProtKB-KW"/>
</dbReference>
<gene>
    <name evidence="8" type="ORF">HMPREF9442_02715</name>
</gene>
<keyword evidence="9" id="KW-1185">Reference proteome</keyword>
<dbReference type="Gene3D" id="2.30.42.10">
    <property type="match status" value="1"/>
</dbReference>
<evidence type="ECO:0000256" key="3">
    <source>
        <dbReference type="ARBA" id="ARBA00022801"/>
    </source>
</evidence>
<evidence type="ECO:0000313" key="9">
    <source>
        <dbReference type="Proteomes" id="UP000005546"/>
    </source>
</evidence>
<proteinExistence type="inferred from homology"/>
<dbReference type="InterPro" id="IPR001478">
    <property type="entry name" value="PDZ"/>
</dbReference>
<name>F3QWY1_9BACT</name>
<feature type="domain" description="PDZ" evidence="7">
    <location>
        <begin position="81"/>
        <end position="151"/>
    </location>
</feature>
<dbReference type="SUPFAM" id="SSF50156">
    <property type="entry name" value="PDZ domain-like"/>
    <property type="match status" value="1"/>
</dbReference>
<dbReference type="InterPro" id="IPR005151">
    <property type="entry name" value="Tail-specific_protease"/>
</dbReference>
<dbReference type="STRING" id="762982.HMPREF9442_02715"/>
<evidence type="ECO:0000256" key="2">
    <source>
        <dbReference type="ARBA" id="ARBA00022670"/>
    </source>
</evidence>
<dbReference type="Proteomes" id="UP000005546">
    <property type="component" value="Unassembled WGS sequence"/>
</dbReference>
<dbReference type="PANTHER" id="PTHR32060:SF30">
    <property type="entry name" value="CARBOXY-TERMINAL PROCESSING PROTEASE CTPA"/>
    <property type="match status" value="1"/>
</dbReference>
<reference evidence="8 9" key="1">
    <citation type="submission" date="2011-02" db="EMBL/GenBank/DDBJ databases">
        <authorList>
            <person name="Weinstock G."/>
            <person name="Sodergren E."/>
            <person name="Clifton S."/>
            <person name="Fulton L."/>
            <person name="Fulton B."/>
            <person name="Courtney L."/>
            <person name="Fronick C."/>
            <person name="Harrison M."/>
            <person name="Strong C."/>
            <person name="Farmer C."/>
            <person name="Delahaunty K."/>
            <person name="Markovic C."/>
            <person name="Hall O."/>
            <person name="Minx P."/>
            <person name="Tomlinson C."/>
            <person name="Mitreva M."/>
            <person name="Hou S."/>
            <person name="Chen J."/>
            <person name="Wollam A."/>
            <person name="Pepin K.H."/>
            <person name="Johnson M."/>
            <person name="Bhonagiri V."/>
            <person name="Zhang X."/>
            <person name="Suruliraj S."/>
            <person name="Warren W."/>
            <person name="Chinwalla A."/>
            <person name="Mardis E.R."/>
            <person name="Wilson R.K."/>
        </authorList>
    </citation>
    <scope>NUCLEOTIDE SEQUENCE [LARGE SCALE GENOMIC DNA]</scope>
    <source>
        <strain evidence="8 9">YIT 11841</strain>
    </source>
</reference>
<evidence type="ECO:0000256" key="4">
    <source>
        <dbReference type="ARBA" id="ARBA00022825"/>
    </source>
</evidence>
<dbReference type="GO" id="GO:0006508">
    <property type="term" value="P:proteolysis"/>
    <property type="evidence" value="ECO:0007669"/>
    <property type="project" value="UniProtKB-KW"/>
</dbReference>
<comment type="similarity">
    <text evidence="1 5">Belongs to the peptidase S41A family.</text>
</comment>
<dbReference type="Gene3D" id="3.30.750.44">
    <property type="match status" value="1"/>
</dbReference>
<dbReference type="Pfam" id="PF03572">
    <property type="entry name" value="Peptidase_S41"/>
    <property type="match status" value="1"/>
</dbReference>
<dbReference type="GO" id="GO:0007165">
    <property type="term" value="P:signal transduction"/>
    <property type="evidence" value="ECO:0007669"/>
    <property type="project" value="TreeGrafter"/>
</dbReference>
<evidence type="ECO:0000259" key="7">
    <source>
        <dbReference type="PROSITE" id="PS50106"/>
    </source>
</evidence>
<dbReference type="GO" id="GO:0030288">
    <property type="term" value="C:outer membrane-bounded periplasmic space"/>
    <property type="evidence" value="ECO:0007669"/>
    <property type="project" value="TreeGrafter"/>
</dbReference>
<dbReference type="AlphaFoldDB" id="F3QWY1"/>
<feature type="chain" id="PRO_5003302345" evidence="6">
    <location>
        <begin position="21"/>
        <end position="554"/>
    </location>
</feature>
<dbReference type="CDD" id="cd06782">
    <property type="entry name" value="cpPDZ_CPP-like"/>
    <property type="match status" value="1"/>
</dbReference>
<dbReference type="SMART" id="SM00228">
    <property type="entry name" value="PDZ"/>
    <property type="match status" value="1"/>
</dbReference>
<dbReference type="InterPro" id="IPR004447">
    <property type="entry name" value="Peptidase_S41A"/>
</dbReference>
<dbReference type="RefSeq" id="WP_008628911.1">
    <property type="nucleotide sequence ID" value="NZ_GL883879.1"/>
</dbReference>
<dbReference type="EMBL" id="AFBR01000083">
    <property type="protein sequence ID" value="EGG51431.1"/>
    <property type="molecule type" value="Genomic_DNA"/>
</dbReference>
<dbReference type="FunFam" id="2.30.42.10:FF:000063">
    <property type="entry name" value="Peptidase, S41 family"/>
    <property type="match status" value="1"/>
</dbReference>
<dbReference type="PANTHER" id="PTHR32060">
    <property type="entry name" value="TAIL-SPECIFIC PROTEASE"/>
    <property type="match status" value="1"/>
</dbReference>
<dbReference type="SMART" id="SM00245">
    <property type="entry name" value="TSPc"/>
    <property type="match status" value="1"/>
</dbReference>
<keyword evidence="3 5" id="KW-0378">Hydrolase</keyword>
<dbReference type="InterPro" id="IPR029045">
    <property type="entry name" value="ClpP/crotonase-like_dom_sf"/>
</dbReference>
<dbReference type="NCBIfam" id="TIGR00225">
    <property type="entry name" value="prc"/>
    <property type="match status" value="1"/>
</dbReference>
<dbReference type="GeneID" id="98398237"/>
<dbReference type="OrthoDB" id="9812068at2"/>
<organism evidence="8 9">
    <name type="scientific">Paraprevotella xylaniphila YIT 11841</name>
    <dbReference type="NCBI Taxonomy" id="762982"/>
    <lineage>
        <taxon>Bacteria</taxon>
        <taxon>Pseudomonadati</taxon>
        <taxon>Bacteroidota</taxon>
        <taxon>Bacteroidia</taxon>
        <taxon>Bacteroidales</taxon>
        <taxon>Prevotellaceae</taxon>
        <taxon>Paraprevotella</taxon>
    </lineage>
</organism>
<dbReference type="CDD" id="cd07560">
    <property type="entry name" value="Peptidase_S41_CPP"/>
    <property type="match status" value="1"/>
</dbReference>
<protein>
    <submittedName>
        <fullName evidence="8">Peptidase, S41 family</fullName>
    </submittedName>
</protein>
<evidence type="ECO:0000256" key="1">
    <source>
        <dbReference type="ARBA" id="ARBA00009179"/>
    </source>
</evidence>
<keyword evidence="6" id="KW-0732">Signal</keyword>
<dbReference type="InterPro" id="IPR036034">
    <property type="entry name" value="PDZ_sf"/>
</dbReference>
<evidence type="ECO:0000256" key="6">
    <source>
        <dbReference type="SAM" id="SignalP"/>
    </source>
</evidence>
<evidence type="ECO:0000313" key="8">
    <source>
        <dbReference type="EMBL" id="EGG51431.1"/>
    </source>
</evidence>
<comment type="caution">
    <text evidence="8">The sequence shown here is derived from an EMBL/GenBank/DDBJ whole genome shotgun (WGS) entry which is preliminary data.</text>
</comment>
<dbReference type="Gene3D" id="3.90.226.10">
    <property type="entry name" value="2-enoyl-CoA Hydratase, Chain A, domain 1"/>
    <property type="match status" value="1"/>
</dbReference>
<dbReference type="eggNOG" id="COG0793">
    <property type="taxonomic scope" value="Bacteria"/>
</dbReference>
<sequence length="554" mass="61455">MKKIFLAVGLCCMSAVPVSAQKDSNHNFEISKNLEIFNDIYKQLDMFYVDSLSADTVIEWGIDAMLRQVDPFTVYYPEEGMDELKEMTTGKYAGIGAVIRFYKKEDRVMVIEPQEDSPAIEAGVKGGDLILSIDGKDMKGKSTQEVSENLRGDAGTTFELTVKRAGVEHPLSFKITRRNIAMPPVPYYGMVADGIGYIYFERFVDGCSRDVRRAVVDLKEQGAKALVIDMRGNPGGPLSEAVEVTNLFVPRGQKVVYTKGKLASVNSEHYTKKEPLDVDIPVAVLVDGSTASSAEIVSGAWQDWDRAVIVGERTYGKGLVQMIREVPYHGSLKVTTSRYYIPSGRCIQAYDYRHLNPDGSAKTLPDSLTKAFKTAGGREVRDGGGIKPDVVITPDSLPSIVYDIATSDVLLDYVNHYVQTHAAIAPAGEFSLTDADYADFVKMVEGSDFTYKRRTEEMMKLLERTARFEGCYEGAKPEFEALAAKMKGGVSADLEVPKNKEEIKSVLESDIVARYYFRRGVVQQQLKADKDLKTALEILTDTERYASLLKPVKK</sequence>
<dbReference type="PROSITE" id="PS50106">
    <property type="entry name" value="PDZ"/>
    <property type="match status" value="1"/>
</dbReference>
<evidence type="ECO:0000256" key="5">
    <source>
        <dbReference type="RuleBase" id="RU004404"/>
    </source>
</evidence>
<keyword evidence="4 5" id="KW-0720">Serine protease</keyword>
<dbReference type="HOGENOM" id="CLU_017295_2_0_10"/>
<keyword evidence="2 5" id="KW-0645">Protease</keyword>